<dbReference type="InterPro" id="IPR000073">
    <property type="entry name" value="AB_hydrolase_1"/>
</dbReference>
<dbReference type="Gene3D" id="3.40.50.1820">
    <property type="entry name" value="alpha/beta hydrolase"/>
    <property type="match status" value="1"/>
</dbReference>
<accession>A0A9W9EUX7</accession>
<proteinExistence type="predicted"/>
<dbReference type="OrthoDB" id="408373at2759"/>
<reference evidence="2" key="1">
    <citation type="submission" date="2022-11" db="EMBL/GenBank/DDBJ databases">
        <authorList>
            <person name="Petersen C."/>
        </authorList>
    </citation>
    <scope>NUCLEOTIDE SEQUENCE</scope>
    <source>
        <strain evidence="2">IBT 30069</strain>
    </source>
</reference>
<dbReference type="EMBL" id="JAPQKH010000007">
    <property type="protein sequence ID" value="KAJ5088315.1"/>
    <property type="molecule type" value="Genomic_DNA"/>
</dbReference>
<comment type="caution">
    <text evidence="2">The sequence shown here is derived from an EMBL/GenBank/DDBJ whole genome shotgun (WGS) entry which is preliminary data.</text>
</comment>
<dbReference type="GO" id="GO:0072330">
    <property type="term" value="P:monocarboxylic acid biosynthetic process"/>
    <property type="evidence" value="ECO:0007669"/>
    <property type="project" value="UniProtKB-ARBA"/>
</dbReference>
<evidence type="ECO:0000259" key="1">
    <source>
        <dbReference type="Pfam" id="PF12697"/>
    </source>
</evidence>
<keyword evidence="3" id="KW-1185">Reference proteome</keyword>
<dbReference type="Proteomes" id="UP001149165">
    <property type="component" value="Unassembled WGS sequence"/>
</dbReference>
<dbReference type="Pfam" id="PF12697">
    <property type="entry name" value="Abhydrolase_6"/>
    <property type="match status" value="1"/>
</dbReference>
<dbReference type="InterPro" id="IPR029058">
    <property type="entry name" value="AB_hydrolase_fold"/>
</dbReference>
<dbReference type="GO" id="GO:0017000">
    <property type="term" value="P:antibiotic biosynthetic process"/>
    <property type="evidence" value="ECO:0007669"/>
    <property type="project" value="UniProtKB-ARBA"/>
</dbReference>
<sequence>MTTIVIVPGAWLPPSFYGPFAQALKTAGYDVRYASYPSLDLKDPSATDCETDAKALAGTLRSIVEDEGKDVLLFQYSYAGMPGAAAAVGLSRSQRAKEGKRGGIIGLLFIAAFVVPESLSCAGLQGGNLPPWILLDKPSTGLNIPDDPINNFAPDVDPTLARSLEADIKPHSTLAFTSPQPHPAWADEEFRGQLGFIVTTKDRALPKEAQYGMMAATQQQWITREIDSSHCAPFISRIEDTVKATQDIIAELA</sequence>
<evidence type="ECO:0000313" key="3">
    <source>
        <dbReference type="Proteomes" id="UP001149165"/>
    </source>
</evidence>
<dbReference type="PANTHER" id="PTHR37017:SF11">
    <property type="entry name" value="ESTERASE_LIPASE_THIOESTERASE DOMAIN-CONTAINING PROTEIN"/>
    <property type="match status" value="1"/>
</dbReference>
<evidence type="ECO:0000313" key="2">
    <source>
        <dbReference type="EMBL" id="KAJ5088315.1"/>
    </source>
</evidence>
<dbReference type="InterPro" id="IPR052897">
    <property type="entry name" value="Sec-Metab_Biosynth_Hydrolase"/>
</dbReference>
<dbReference type="SUPFAM" id="SSF53474">
    <property type="entry name" value="alpha/beta-Hydrolases"/>
    <property type="match status" value="1"/>
</dbReference>
<name>A0A9W9EUX7_9EURO</name>
<protein>
    <recommendedName>
        <fullName evidence="1">AB hydrolase-1 domain-containing protein</fullName>
    </recommendedName>
</protein>
<dbReference type="AlphaFoldDB" id="A0A9W9EUX7"/>
<gene>
    <name evidence="2" type="ORF">N7456_011931</name>
</gene>
<feature type="domain" description="AB hydrolase-1" evidence="1">
    <location>
        <begin position="4"/>
        <end position="242"/>
    </location>
</feature>
<reference evidence="2" key="2">
    <citation type="journal article" date="2023" name="IMA Fungus">
        <title>Comparative genomic study of the Penicillium genus elucidates a diverse pangenome and 15 lateral gene transfer events.</title>
        <authorList>
            <person name="Petersen C."/>
            <person name="Sorensen T."/>
            <person name="Nielsen M.R."/>
            <person name="Sondergaard T.E."/>
            <person name="Sorensen J.L."/>
            <person name="Fitzpatrick D.A."/>
            <person name="Frisvad J.C."/>
            <person name="Nielsen K.L."/>
        </authorList>
    </citation>
    <scope>NUCLEOTIDE SEQUENCE</scope>
    <source>
        <strain evidence="2">IBT 30069</strain>
    </source>
</reference>
<organism evidence="2 3">
    <name type="scientific">Penicillium angulare</name>
    <dbReference type="NCBI Taxonomy" id="116970"/>
    <lineage>
        <taxon>Eukaryota</taxon>
        <taxon>Fungi</taxon>
        <taxon>Dikarya</taxon>
        <taxon>Ascomycota</taxon>
        <taxon>Pezizomycotina</taxon>
        <taxon>Eurotiomycetes</taxon>
        <taxon>Eurotiomycetidae</taxon>
        <taxon>Eurotiales</taxon>
        <taxon>Aspergillaceae</taxon>
        <taxon>Penicillium</taxon>
    </lineage>
</organism>
<dbReference type="PANTHER" id="PTHR37017">
    <property type="entry name" value="AB HYDROLASE-1 DOMAIN-CONTAINING PROTEIN-RELATED"/>
    <property type="match status" value="1"/>
</dbReference>